<name>A0A8S1JBY5_9CHLO</name>
<dbReference type="InterPro" id="IPR036869">
    <property type="entry name" value="J_dom_sf"/>
</dbReference>
<evidence type="ECO:0000256" key="3">
    <source>
        <dbReference type="ARBA" id="ARBA00022771"/>
    </source>
</evidence>
<comment type="caution">
    <text evidence="7">The sequence shown here is derived from an EMBL/GenBank/DDBJ whole genome shotgun (WGS) entry which is preliminary data.</text>
</comment>
<evidence type="ECO:0000256" key="2">
    <source>
        <dbReference type="ARBA" id="ARBA00022737"/>
    </source>
</evidence>
<evidence type="ECO:0000256" key="5">
    <source>
        <dbReference type="ARBA" id="ARBA00023186"/>
    </source>
</evidence>
<dbReference type="Pfam" id="PF00226">
    <property type="entry name" value="DnaJ"/>
    <property type="match status" value="1"/>
</dbReference>
<accession>A0A8S1JBY5</accession>
<keyword evidence="4" id="KW-0862">Zinc</keyword>
<organism evidence="7 8">
    <name type="scientific">Ostreobium quekettii</name>
    <dbReference type="NCBI Taxonomy" id="121088"/>
    <lineage>
        <taxon>Eukaryota</taxon>
        <taxon>Viridiplantae</taxon>
        <taxon>Chlorophyta</taxon>
        <taxon>core chlorophytes</taxon>
        <taxon>Ulvophyceae</taxon>
        <taxon>TCBD clade</taxon>
        <taxon>Bryopsidales</taxon>
        <taxon>Ostreobineae</taxon>
        <taxon>Ostreobiaceae</taxon>
        <taxon>Ostreobium</taxon>
    </lineage>
</organism>
<dbReference type="PROSITE" id="PS50076">
    <property type="entry name" value="DNAJ_2"/>
    <property type="match status" value="1"/>
</dbReference>
<dbReference type="SUPFAM" id="SSF49493">
    <property type="entry name" value="HSP40/DnaJ peptide-binding domain"/>
    <property type="match status" value="2"/>
</dbReference>
<dbReference type="Gene3D" id="1.10.287.110">
    <property type="entry name" value="DnaJ domain"/>
    <property type="match status" value="1"/>
</dbReference>
<dbReference type="CDD" id="cd10747">
    <property type="entry name" value="DnaJ_C"/>
    <property type="match status" value="1"/>
</dbReference>
<dbReference type="InterPro" id="IPR001623">
    <property type="entry name" value="DnaJ_domain"/>
</dbReference>
<dbReference type="SUPFAM" id="SSF46565">
    <property type="entry name" value="Chaperone J-domain"/>
    <property type="match status" value="1"/>
</dbReference>
<dbReference type="CDD" id="cd06257">
    <property type="entry name" value="DnaJ"/>
    <property type="match status" value="1"/>
</dbReference>
<dbReference type="EMBL" id="CAJHUC010003011">
    <property type="protein sequence ID" value="CAD7705075.1"/>
    <property type="molecule type" value="Genomic_DNA"/>
</dbReference>
<gene>
    <name evidence="7" type="ORF">OSTQU699_LOCUS10430</name>
</gene>
<dbReference type="Proteomes" id="UP000708148">
    <property type="component" value="Unassembled WGS sequence"/>
</dbReference>
<dbReference type="Pfam" id="PF01556">
    <property type="entry name" value="DnaJ_C"/>
    <property type="match status" value="1"/>
</dbReference>
<keyword evidence="1" id="KW-0479">Metal-binding</keyword>
<dbReference type="InterPro" id="IPR008971">
    <property type="entry name" value="HSP40/DnaJ_pept-bd"/>
</dbReference>
<protein>
    <recommendedName>
        <fullName evidence="6">J domain-containing protein</fullName>
    </recommendedName>
</protein>
<keyword evidence="3" id="KW-0863">Zinc-finger</keyword>
<reference evidence="7" key="1">
    <citation type="submission" date="2020-12" db="EMBL/GenBank/DDBJ databases">
        <authorList>
            <person name="Iha C."/>
        </authorList>
    </citation>
    <scope>NUCLEOTIDE SEQUENCE</scope>
</reference>
<dbReference type="PRINTS" id="PR00625">
    <property type="entry name" value="JDOMAIN"/>
</dbReference>
<dbReference type="AlphaFoldDB" id="A0A8S1JBY5"/>
<dbReference type="OrthoDB" id="10256793at2759"/>
<evidence type="ECO:0000256" key="1">
    <source>
        <dbReference type="ARBA" id="ARBA00022723"/>
    </source>
</evidence>
<keyword evidence="2" id="KW-0677">Repeat</keyword>
<dbReference type="Gene3D" id="2.60.260.20">
    <property type="entry name" value="Urease metallochaperone UreE, N-terminal domain"/>
    <property type="match status" value="2"/>
</dbReference>
<dbReference type="FunFam" id="2.60.260.20:FF:000005">
    <property type="entry name" value="Chaperone protein dnaJ 1, mitochondrial"/>
    <property type="match status" value="1"/>
</dbReference>
<evidence type="ECO:0000313" key="7">
    <source>
        <dbReference type="EMBL" id="CAD7705075.1"/>
    </source>
</evidence>
<feature type="domain" description="J" evidence="6">
    <location>
        <begin position="1"/>
        <end position="41"/>
    </location>
</feature>
<dbReference type="GO" id="GO:0051082">
    <property type="term" value="F:unfolded protein binding"/>
    <property type="evidence" value="ECO:0007669"/>
    <property type="project" value="InterPro"/>
</dbReference>
<sequence>MKLHPDRNKDDPDAQAKFQELHKAYTTLSDREKRQIYDQVGQDQYERMESAGGAGAWDQGGNIPNAEDIFRHFQDIFGGFGDAFFTQRGFGGFRGMTITNITLSFMEAVHGVRKQVRLPNGKKIEVNIPAGIDHGQAIQVEDQAILAIEVKPHRYFRRDGLDIICETSVDIVEAILGGRVVVPSLSGDTEVYLQAGTQHGDRLRLSGKGVRPERGRSGDQYIVIRVVIPRKVTARQRQLLLEFAEEEQSKKAA</sequence>
<dbReference type="PANTHER" id="PTHR44145">
    <property type="entry name" value="DNAJ HOMOLOG SUBFAMILY A MEMBER 3, MITOCHONDRIAL"/>
    <property type="match status" value="1"/>
</dbReference>
<dbReference type="InterPro" id="IPR051938">
    <property type="entry name" value="Apopto_cytoskel_mod"/>
</dbReference>
<keyword evidence="8" id="KW-1185">Reference proteome</keyword>
<dbReference type="GO" id="GO:0008270">
    <property type="term" value="F:zinc ion binding"/>
    <property type="evidence" value="ECO:0007669"/>
    <property type="project" value="UniProtKB-KW"/>
</dbReference>
<keyword evidence="5" id="KW-0143">Chaperone</keyword>
<dbReference type="GO" id="GO:0006457">
    <property type="term" value="P:protein folding"/>
    <property type="evidence" value="ECO:0007669"/>
    <property type="project" value="InterPro"/>
</dbReference>
<evidence type="ECO:0000313" key="8">
    <source>
        <dbReference type="Proteomes" id="UP000708148"/>
    </source>
</evidence>
<dbReference type="InterPro" id="IPR002939">
    <property type="entry name" value="DnaJ_C"/>
</dbReference>
<proteinExistence type="predicted"/>
<dbReference type="PANTHER" id="PTHR44145:SF3">
    <property type="entry name" value="DNAJ HOMOLOG SUBFAMILY A MEMBER 3, MITOCHONDRIAL"/>
    <property type="match status" value="1"/>
</dbReference>
<evidence type="ECO:0000256" key="4">
    <source>
        <dbReference type="ARBA" id="ARBA00022833"/>
    </source>
</evidence>
<evidence type="ECO:0000259" key="6">
    <source>
        <dbReference type="PROSITE" id="PS50076"/>
    </source>
</evidence>